<proteinExistence type="predicted"/>
<organism evidence="8 9">
    <name type="scientific">Marilutibacter maris</name>
    <dbReference type="NCBI Taxonomy" id="1605891"/>
    <lineage>
        <taxon>Bacteria</taxon>
        <taxon>Pseudomonadati</taxon>
        <taxon>Pseudomonadota</taxon>
        <taxon>Gammaproteobacteria</taxon>
        <taxon>Lysobacterales</taxon>
        <taxon>Lysobacteraceae</taxon>
        <taxon>Marilutibacter</taxon>
    </lineage>
</organism>
<comment type="cofactor">
    <cofactor evidence="1">
        <name>Mn(2+)</name>
        <dbReference type="ChEBI" id="CHEBI:29035"/>
    </cofactor>
</comment>
<dbReference type="KEGG" id="lmb:C9I47_1172"/>
<dbReference type="PANTHER" id="PTHR12992">
    <property type="entry name" value="NUDIX HYDROLASE"/>
    <property type="match status" value="1"/>
</dbReference>
<keyword evidence="3" id="KW-0479">Metal-binding</keyword>
<feature type="domain" description="Nudix hydrolase" evidence="7">
    <location>
        <begin position="47"/>
        <end position="181"/>
    </location>
</feature>
<evidence type="ECO:0000256" key="3">
    <source>
        <dbReference type="ARBA" id="ARBA00022723"/>
    </source>
</evidence>
<dbReference type="EMBL" id="CP029843">
    <property type="protein sequence ID" value="AWV06888.1"/>
    <property type="molecule type" value="Genomic_DNA"/>
</dbReference>
<dbReference type="GO" id="GO:0046872">
    <property type="term" value="F:metal ion binding"/>
    <property type="evidence" value="ECO:0007669"/>
    <property type="project" value="UniProtKB-KW"/>
</dbReference>
<dbReference type="PANTHER" id="PTHR12992:SF11">
    <property type="entry name" value="MITOCHONDRIAL COENZYME A DIPHOSPHATASE NUDT8"/>
    <property type="match status" value="1"/>
</dbReference>
<dbReference type="Gene3D" id="3.90.79.10">
    <property type="entry name" value="Nucleoside Triphosphate Pyrophosphohydrolase"/>
    <property type="match status" value="1"/>
</dbReference>
<keyword evidence="4" id="KW-0378">Hydrolase</keyword>
<dbReference type="GO" id="GO:0010945">
    <property type="term" value="F:coenzyme A diphosphatase activity"/>
    <property type="evidence" value="ECO:0007669"/>
    <property type="project" value="InterPro"/>
</dbReference>
<keyword evidence="5" id="KW-0460">Magnesium</keyword>
<dbReference type="InterPro" id="IPR045121">
    <property type="entry name" value="CoAse"/>
</dbReference>
<dbReference type="CDD" id="cd03426">
    <property type="entry name" value="NUDIX_CoAse_Nudt7"/>
    <property type="match status" value="1"/>
</dbReference>
<evidence type="ECO:0000256" key="2">
    <source>
        <dbReference type="ARBA" id="ARBA00001946"/>
    </source>
</evidence>
<evidence type="ECO:0000313" key="9">
    <source>
        <dbReference type="Proteomes" id="UP000249447"/>
    </source>
</evidence>
<keyword evidence="9" id="KW-1185">Reference proteome</keyword>
<dbReference type="Pfam" id="PF00293">
    <property type="entry name" value="NUDIX"/>
    <property type="match status" value="1"/>
</dbReference>
<accession>A0A2U9T8M2</accession>
<evidence type="ECO:0000256" key="6">
    <source>
        <dbReference type="ARBA" id="ARBA00023211"/>
    </source>
</evidence>
<dbReference type="InterPro" id="IPR000086">
    <property type="entry name" value="NUDIX_hydrolase_dom"/>
</dbReference>
<evidence type="ECO:0000256" key="5">
    <source>
        <dbReference type="ARBA" id="ARBA00022842"/>
    </source>
</evidence>
<dbReference type="InterPro" id="IPR015797">
    <property type="entry name" value="NUDIX_hydrolase-like_dom_sf"/>
</dbReference>
<reference evidence="8 9" key="1">
    <citation type="submission" date="2018-05" db="EMBL/GenBank/DDBJ databases">
        <title>The complete genome of Lysobacter maris HZ9B, a marine bacterium antagonistic against terrestrial plant pathogens.</title>
        <authorList>
            <person name="Zhang X.-Q."/>
        </authorList>
    </citation>
    <scope>NUCLEOTIDE SEQUENCE [LARGE SCALE GENOMIC DNA]</scope>
    <source>
        <strain evidence="8 9">HZ9B</strain>
    </source>
</reference>
<dbReference type="NCBIfam" id="NF007980">
    <property type="entry name" value="PRK10707.1"/>
    <property type="match status" value="1"/>
</dbReference>
<evidence type="ECO:0000313" key="8">
    <source>
        <dbReference type="EMBL" id="AWV06888.1"/>
    </source>
</evidence>
<comment type="cofactor">
    <cofactor evidence="2">
        <name>Mg(2+)</name>
        <dbReference type="ChEBI" id="CHEBI:18420"/>
    </cofactor>
</comment>
<gene>
    <name evidence="8" type="ORF">C9I47_1172</name>
</gene>
<evidence type="ECO:0000259" key="7">
    <source>
        <dbReference type="PROSITE" id="PS51462"/>
    </source>
</evidence>
<protein>
    <submittedName>
        <fullName evidence="8">DNA mismatch repair protein MutT</fullName>
    </submittedName>
</protein>
<dbReference type="AlphaFoldDB" id="A0A2U9T8M2"/>
<dbReference type="SUPFAM" id="SSF55811">
    <property type="entry name" value="Nudix"/>
    <property type="match status" value="1"/>
</dbReference>
<name>A0A2U9T8M2_9GAMM</name>
<keyword evidence="6" id="KW-0464">Manganese</keyword>
<evidence type="ECO:0000256" key="1">
    <source>
        <dbReference type="ARBA" id="ARBA00001936"/>
    </source>
</evidence>
<sequence length="215" mass="23493">MSGGAPGPWPVDWPELACALHPLADPPLGPGWNADEIRDLLEPGARPAEAAVLVGLVPRGESTGVLLTRRNAGLRQHGGQVSFPGGRIEPDDVDVVAAALREAHEEVGLERAAVRPLGFLDPLSTITGFRVTPLVASVSGDFVPRPDPSEVEEVFEVPLEYLMDPGNLTRRILRYRGRSREVLEFRYPAQRIWGATASMLFNLRERLAQARLRGR</sequence>
<evidence type="ECO:0000256" key="4">
    <source>
        <dbReference type="ARBA" id="ARBA00022801"/>
    </source>
</evidence>
<dbReference type="Proteomes" id="UP000249447">
    <property type="component" value="Chromosome"/>
</dbReference>
<dbReference type="PROSITE" id="PS51462">
    <property type="entry name" value="NUDIX"/>
    <property type="match status" value="1"/>
</dbReference>